<organism evidence="1 2">
    <name type="scientific">Ditylenchus destructor</name>
    <dbReference type="NCBI Taxonomy" id="166010"/>
    <lineage>
        <taxon>Eukaryota</taxon>
        <taxon>Metazoa</taxon>
        <taxon>Ecdysozoa</taxon>
        <taxon>Nematoda</taxon>
        <taxon>Chromadorea</taxon>
        <taxon>Rhabditida</taxon>
        <taxon>Tylenchina</taxon>
        <taxon>Tylenchomorpha</taxon>
        <taxon>Sphaerularioidea</taxon>
        <taxon>Anguinidae</taxon>
        <taxon>Anguininae</taxon>
        <taxon>Ditylenchus</taxon>
    </lineage>
</organism>
<evidence type="ECO:0000313" key="1">
    <source>
        <dbReference type="EMBL" id="KAI1695103.1"/>
    </source>
</evidence>
<accession>A0AAD4QS60</accession>
<dbReference type="EMBL" id="JAKKPZ010000441">
    <property type="protein sequence ID" value="KAI1695103.1"/>
    <property type="molecule type" value="Genomic_DNA"/>
</dbReference>
<name>A0AAD4QS60_9BILA</name>
<keyword evidence="2" id="KW-1185">Reference proteome</keyword>
<evidence type="ECO:0000313" key="2">
    <source>
        <dbReference type="Proteomes" id="UP001201812"/>
    </source>
</evidence>
<comment type="caution">
    <text evidence="1">The sequence shown here is derived from an EMBL/GenBank/DDBJ whole genome shotgun (WGS) entry which is preliminary data.</text>
</comment>
<reference evidence="1" key="1">
    <citation type="submission" date="2022-01" db="EMBL/GenBank/DDBJ databases">
        <title>Genome Sequence Resource for Two Populations of Ditylenchus destructor, the Migratory Endoparasitic Phytonematode.</title>
        <authorList>
            <person name="Zhang H."/>
            <person name="Lin R."/>
            <person name="Xie B."/>
        </authorList>
    </citation>
    <scope>NUCLEOTIDE SEQUENCE</scope>
    <source>
        <strain evidence="1">BazhouSP</strain>
    </source>
</reference>
<dbReference type="AlphaFoldDB" id="A0AAD4QS60"/>
<dbReference type="Proteomes" id="UP001201812">
    <property type="component" value="Unassembled WGS sequence"/>
</dbReference>
<sequence length="154" mass="17655">MGRPKKYATALEAEEADRARRRERYRKKLMPPSSREIICRDNEDETQPGFENFNEIFAAFSGIEKANLRQDYDKQYNIGSSRSNVSSPSFEEWIVELYGPQSETVGQDDDIATGLETGCFQAIFAAFNGSEKAKLRQDYDKQWNIGSSRSNINY</sequence>
<proteinExistence type="predicted"/>
<protein>
    <submittedName>
        <fullName evidence="1">Uncharacterized protein</fullName>
    </submittedName>
</protein>
<gene>
    <name evidence="1" type="ORF">DdX_19765</name>
</gene>